<keyword evidence="1" id="KW-0732">Signal</keyword>
<dbReference type="Proteomes" id="UP000326939">
    <property type="component" value="Chromosome 3"/>
</dbReference>
<dbReference type="AlphaFoldDB" id="A0A5N5NBV6"/>
<protein>
    <recommendedName>
        <fullName evidence="4">Bulb-type lectin domain-containing protein</fullName>
    </recommendedName>
</protein>
<comment type="caution">
    <text evidence="2">The sequence shown here is derived from an EMBL/GenBank/DDBJ whole genome shotgun (WGS) entry which is preliminary data.</text>
</comment>
<evidence type="ECO:0000313" key="3">
    <source>
        <dbReference type="Proteomes" id="UP000326939"/>
    </source>
</evidence>
<evidence type="ECO:0000256" key="1">
    <source>
        <dbReference type="SAM" id="SignalP"/>
    </source>
</evidence>
<feature type="chain" id="PRO_5024428401" description="Bulb-type lectin domain-containing protein" evidence="1">
    <location>
        <begin position="28"/>
        <end position="101"/>
    </location>
</feature>
<sequence>MASAIFTLMFLATMVLLQLMAVAQTDGSNPVGASITANDDAPPWLSSSGEFAFGFRQMENKDYFWLSIWYEKIPEKTVVWSLLGCEDLIKGRAHCERLDEG</sequence>
<evidence type="ECO:0008006" key="4">
    <source>
        <dbReference type="Google" id="ProtNLM"/>
    </source>
</evidence>
<gene>
    <name evidence="2" type="ORF">DKX38_005204</name>
</gene>
<reference evidence="3" key="1">
    <citation type="journal article" date="2019" name="Gigascience">
        <title>De novo genome assembly of the endangered Acer yangbiense, a plant species with extremely small populations endemic to Yunnan Province, China.</title>
        <authorList>
            <person name="Yang J."/>
            <person name="Wariss H.M."/>
            <person name="Tao L."/>
            <person name="Zhang R."/>
            <person name="Yun Q."/>
            <person name="Hollingsworth P."/>
            <person name="Dao Z."/>
            <person name="Luo G."/>
            <person name="Guo H."/>
            <person name="Ma Y."/>
            <person name="Sun W."/>
        </authorList>
    </citation>
    <scope>NUCLEOTIDE SEQUENCE [LARGE SCALE GENOMIC DNA]</scope>
    <source>
        <strain evidence="3">cv. br00</strain>
    </source>
</reference>
<evidence type="ECO:0000313" key="2">
    <source>
        <dbReference type="EMBL" id="KAB5565150.1"/>
    </source>
</evidence>
<proteinExistence type="predicted"/>
<name>A0A5N5NBV6_9ROSI</name>
<keyword evidence="3" id="KW-1185">Reference proteome</keyword>
<organism evidence="2 3">
    <name type="scientific">Salix brachista</name>
    <dbReference type="NCBI Taxonomy" id="2182728"/>
    <lineage>
        <taxon>Eukaryota</taxon>
        <taxon>Viridiplantae</taxon>
        <taxon>Streptophyta</taxon>
        <taxon>Embryophyta</taxon>
        <taxon>Tracheophyta</taxon>
        <taxon>Spermatophyta</taxon>
        <taxon>Magnoliopsida</taxon>
        <taxon>eudicotyledons</taxon>
        <taxon>Gunneridae</taxon>
        <taxon>Pentapetalae</taxon>
        <taxon>rosids</taxon>
        <taxon>fabids</taxon>
        <taxon>Malpighiales</taxon>
        <taxon>Salicaceae</taxon>
        <taxon>Saliceae</taxon>
        <taxon>Salix</taxon>
    </lineage>
</organism>
<feature type="signal peptide" evidence="1">
    <location>
        <begin position="1"/>
        <end position="27"/>
    </location>
</feature>
<dbReference type="EMBL" id="VDCV01000003">
    <property type="protein sequence ID" value="KAB5565150.1"/>
    <property type="molecule type" value="Genomic_DNA"/>
</dbReference>
<accession>A0A5N5NBV6</accession>